<comment type="catalytic activity">
    <reaction evidence="1">
        <text>ATP + protein L-histidine = ADP + protein N-phospho-L-histidine.</text>
        <dbReference type="EC" id="2.7.13.3"/>
    </reaction>
</comment>
<keyword evidence="12" id="KW-1185">Reference proteome</keyword>
<keyword evidence="4" id="KW-0808">Transferase</keyword>
<gene>
    <name evidence="11" type="ORF">HNR61_006367</name>
</gene>
<keyword evidence="9" id="KW-0812">Transmembrane</keyword>
<organism evidence="11 12">
    <name type="scientific">Actinomadura namibiensis</name>
    <dbReference type="NCBI Taxonomy" id="182080"/>
    <lineage>
        <taxon>Bacteria</taxon>
        <taxon>Bacillati</taxon>
        <taxon>Actinomycetota</taxon>
        <taxon>Actinomycetes</taxon>
        <taxon>Streptosporangiales</taxon>
        <taxon>Thermomonosporaceae</taxon>
        <taxon>Actinomadura</taxon>
    </lineage>
</organism>
<keyword evidence="9" id="KW-1133">Transmembrane helix</keyword>
<dbReference type="InterPro" id="IPR050482">
    <property type="entry name" value="Sensor_HK_TwoCompSys"/>
</dbReference>
<dbReference type="CDD" id="cd16917">
    <property type="entry name" value="HATPase_UhpB-NarQ-NarX-like"/>
    <property type="match status" value="1"/>
</dbReference>
<evidence type="ECO:0000313" key="12">
    <source>
        <dbReference type="Proteomes" id="UP000572680"/>
    </source>
</evidence>
<dbReference type="PANTHER" id="PTHR24421">
    <property type="entry name" value="NITRATE/NITRITE SENSOR PROTEIN NARX-RELATED"/>
    <property type="match status" value="1"/>
</dbReference>
<evidence type="ECO:0000259" key="10">
    <source>
        <dbReference type="Pfam" id="PF07730"/>
    </source>
</evidence>
<sequence length="363" mass="37662">MARVVAIVLAVLLDMARLLPDPSPPAALFALAVPAAAAVAWRAPLPGLVLVAALAALPDGPAALLVWAAFHAGHHARTRRDAVLAGAAAVAHAAGQAFTVPAQILPRLLMFVALPLLVGHHLARHRRLVEALTESNRRLRAAHDLLAARERLRIARDVHDSLGHQLSLLTLRAAALETRTPEARDLAVTARRAVDQLHDLVGSLRAPDAPSPTLADLDALTARAGAAGLALAVRHAGDRRDLDPQASRAAYRVVEEGLTNVAKHAPGAPVTVTFDWEPDALLITVANPAGASGAPEGHGLTGLRERLAEAGGTLHVAAGDGFRLAAMLPYPAPEPDPARSRALTTALAVGALVLALLPVTGVR</sequence>
<dbReference type="Gene3D" id="3.30.565.10">
    <property type="entry name" value="Histidine kinase-like ATPase, C-terminal domain"/>
    <property type="match status" value="1"/>
</dbReference>
<evidence type="ECO:0000256" key="2">
    <source>
        <dbReference type="ARBA" id="ARBA00012438"/>
    </source>
</evidence>
<dbReference type="AlphaFoldDB" id="A0A7W3LUT7"/>
<accession>A0A7W3LUT7</accession>
<dbReference type="SUPFAM" id="SSF55874">
    <property type="entry name" value="ATPase domain of HSP90 chaperone/DNA topoisomerase II/histidine kinase"/>
    <property type="match status" value="1"/>
</dbReference>
<dbReference type="GO" id="GO:0005524">
    <property type="term" value="F:ATP binding"/>
    <property type="evidence" value="ECO:0007669"/>
    <property type="project" value="UniProtKB-KW"/>
</dbReference>
<dbReference type="EMBL" id="JACJIA010000009">
    <property type="protein sequence ID" value="MBA8954710.1"/>
    <property type="molecule type" value="Genomic_DNA"/>
</dbReference>
<evidence type="ECO:0000256" key="5">
    <source>
        <dbReference type="ARBA" id="ARBA00022741"/>
    </source>
</evidence>
<dbReference type="Proteomes" id="UP000572680">
    <property type="component" value="Unassembled WGS sequence"/>
</dbReference>
<proteinExistence type="predicted"/>
<evidence type="ECO:0000256" key="8">
    <source>
        <dbReference type="ARBA" id="ARBA00023012"/>
    </source>
</evidence>
<keyword evidence="5" id="KW-0547">Nucleotide-binding</keyword>
<dbReference type="RefSeq" id="WP_182846740.1">
    <property type="nucleotide sequence ID" value="NZ_BAAALP010000101.1"/>
</dbReference>
<evidence type="ECO:0000256" key="4">
    <source>
        <dbReference type="ARBA" id="ARBA00022679"/>
    </source>
</evidence>
<dbReference type="Pfam" id="PF07730">
    <property type="entry name" value="HisKA_3"/>
    <property type="match status" value="1"/>
</dbReference>
<evidence type="ECO:0000256" key="7">
    <source>
        <dbReference type="ARBA" id="ARBA00022840"/>
    </source>
</evidence>
<feature type="domain" description="Signal transduction histidine kinase subgroup 3 dimerisation and phosphoacceptor" evidence="10">
    <location>
        <begin position="150"/>
        <end position="207"/>
    </location>
</feature>
<protein>
    <recommendedName>
        <fullName evidence="2">histidine kinase</fullName>
        <ecNumber evidence="2">2.7.13.3</ecNumber>
    </recommendedName>
</protein>
<keyword evidence="6 11" id="KW-0418">Kinase</keyword>
<feature type="transmembrane region" description="Helical" evidence="9">
    <location>
        <begin position="47"/>
        <end position="70"/>
    </location>
</feature>
<comment type="caution">
    <text evidence="11">The sequence shown here is derived from an EMBL/GenBank/DDBJ whole genome shotgun (WGS) entry which is preliminary data.</text>
</comment>
<keyword evidence="9" id="KW-0472">Membrane</keyword>
<evidence type="ECO:0000256" key="1">
    <source>
        <dbReference type="ARBA" id="ARBA00000085"/>
    </source>
</evidence>
<dbReference type="Gene3D" id="1.20.5.1930">
    <property type="match status" value="1"/>
</dbReference>
<evidence type="ECO:0000256" key="9">
    <source>
        <dbReference type="SAM" id="Phobius"/>
    </source>
</evidence>
<dbReference type="GO" id="GO:0016020">
    <property type="term" value="C:membrane"/>
    <property type="evidence" value="ECO:0007669"/>
    <property type="project" value="InterPro"/>
</dbReference>
<dbReference type="InterPro" id="IPR011712">
    <property type="entry name" value="Sig_transdc_His_kin_sub3_dim/P"/>
</dbReference>
<evidence type="ECO:0000256" key="6">
    <source>
        <dbReference type="ARBA" id="ARBA00022777"/>
    </source>
</evidence>
<dbReference type="PANTHER" id="PTHR24421:SF10">
    <property type="entry name" value="NITRATE_NITRITE SENSOR PROTEIN NARQ"/>
    <property type="match status" value="1"/>
</dbReference>
<dbReference type="GO" id="GO:0046983">
    <property type="term" value="F:protein dimerization activity"/>
    <property type="evidence" value="ECO:0007669"/>
    <property type="project" value="InterPro"/>
</dbReference>
<feature type="transmembrane region" description="Helical" evidence="9">
    <location>
        <begin position="82"/>
        <end position="98"/>
    </location>
</feature>
<evidence type="ECO:0000256" key="3">
    <source>
        <dbReference type="ARBA" id="ARBA00022553"/>
    </source>
</evidence>
<keyword evidence="8" id="KW-0902">Two-component regulatory system</keyword>
<dbReference type="GO" id="GO:0000155">
    <property type="term" value="F:phosphorelay sensor kinase activity"/>
    <property type="evidence" value="ECO:0007669"/>
    <property type="project" value="InterPro"/>
</dbReference>
<keyword evidence="7" id="KW-0067">ATP-binding</keyword>
<dbReference type="InterPro" id="IPR036890">
    <property type="entry name" value="HATPase_C_sf"/>
</dbReference>
<keyword evidence="3" id="KW-0597">Phosphoprotein</keyword>
<dbReference type="EC" id="2.7.13.3" evidence="2"/>
<evidence type="ECO:0000313" key="11">
    <source>
        <dbReference type="EMBL" id="MBA8954710.1"/>
    </source>
</evidence>
<reference evidence="11 12" key="1">
    <citation type="submission" date="2020-08" db="EMBL/GenBank/DDBJ databases">
        <title>Genomic Encyclopedia of Type Strains, Phase IV (KMG-IV): sequencing the most valuable type-strain genomes for metagenomic binning, comparative biology and taxonomic classification.</title>
        <authorList>
            <person name="Goeker M."/>
        </authorList>
    </citation>
    <scope>NUCLEOTIDE SEQUENCE [LARGE SCALE GENOMIC DNA]</scope>
    <source>
        <strain evidence="11 12">DSM 44197</strain>
    </source>
</reference>
<name>A0A7W3LUT7_ACTNM</name>